<evidence type="ECO:0000256" key="4">
    <source>
        <dbReference type="ARBA" id="ARBA00022984"/>
    </source>
</evidence>
<dbReference type="InterPro" id="IPR015942">
    <property type="entry name" value="Asp/Glu/hydantoin_racemase"/>
</dbReference>
<gene>
    <name evidence="7" type="primary">murI</name>
    <name evidence="8" type="ORF">GSH16_12620</name>
</gene>
<evidence type="ECO:0000256" key="3">
    <source>
        <dbReference type="ARBA" id="ARBA00022960"/>
    </source>
</evidence>
<evidence type="ECO:0000256" key="7">
    <source>
        <dbReference type="HAMAP-Rule" id="MF_00258"/>
    </source>
</evidence>
<dbReference type="Proteomes" id="UP000436016">
    <property type="component" value="Unassembled WGS sequence"/>
</dbReference>
<dbReference type="PROSITE" id="PS00924">
    <property type="entry name" value="ASP_GLU_RACEMASE_2"/>
    <property type="match status" value="1"/>
</dbReference>
<dbReference type="SUPFAM" id="SSF53681">
    <property type="entry name" value="Aspartate/glutamate racemase"/>
    <property type="match status" value="2"/>
</dbReference>
<dbReference type="GO" id="GO:0009252">
    <property type="term" value="P:peptidoglycan biosynthetic process"/>
    <property type="evidence" value="ECO:0007669"/>
    <property type="project" value="UniProtKB-UniRule"/>
</dbReference>
<comment type="catalytic activity">
    <reaction evidence="1 7">
        <text>L-glutamate = D-glutamate</text>
        <dbReference type="Rhea" id="RHEA:12813"/>
        <dbReference type="ChEBI" id="CHEBI:29985"/>
        <dbReference type="ChEBI" id="CHEBI:29986"/>
        <dbReference type="EC" id="5.1.1.3"/>
    </reaction>
</comment>
<comment type="caution">
    <text evidence="8">The sequence shown here is derived from an EMBL/GenBank/DDBJ whole genome shotgun (WGS) entry which is preliminary data.</text>
</comment>
<dbReference type="PANTHER" id="PTHR21198">
    <property type="entry name" value="GLUTAMATE RACEMASE"/>
    <property type="match status" value="1"/>
</dbReference>
<dbReference type="AlphaFoldDB" id="A0A6B0TXW2"/>
<dbReference type="Gene3D" id="3.40.50.1860">
    <property type="match status" value="2"/>
</dbReference>
<feature type="binding site" evidence="7">
    <location>
        <begin position="17"/>
        <end position="18"/>
    </location>
    <ligand>
        <name>substrate</name>
    </ligand>
</feature>
<feature type="binding site" evidence="7">
    <location>
        <begin position="49"/>
        <end position="50"/>
    </location>
    <ligand>
        <name>substrate</name>
    </ligand>
</feature>
<feature type="binding site" evidence="7">
    <location>
        <begin position="81"/>
        <end position="82"/>
    </location>
    <ligand>
        <name>substrate</name>
    </ligand>
</feature>
<evidence type="ECO:0000256" key="1">
    <source>
        <dbReference type="ARBA" id="ARBA00001602"/>
    </source>
</evidence>
<dbReference type="InterPro" id="IPR001920">
    <property type="entry name" value="Asp/Glu_race"/>
</dbReference>
<feature type="binding site" evidence="7">
    <location>
        <begin position="205"/>
        <end position="206"/>
    </location>
    <ligand>
        <name>substrate</name>
    </ligand>
</feature>
<feature type="active site" description="Proton donor/acceptor" evidence="7">
    <location>
        <position position="80"/>
    </location>
</feature>
<dbReference type="InterPro" id="IPR018187">
    <property type="entry name" value="Asp/Glu_racemase_AS_1"/>
</dbReference>
<dbReference type="GO" id="GO:0008881">
    <property type="term" value="F:glutamate racemase activity"/>
    <property type="evidence" value="ECO:0007669"/>
    <property type="project" value="UniProtKB-UniRule"/>
</dbReference>
<dbReference type="Pfam" id="PF01177">
    <property type="entry name" value="Asp_Glu_race"/>
    <property type="match status" value="1"/>
</dbReference>
<dbReference type="InterPro" id="IPR033134">
    <property type="entry name" value="Asp/Glu_racemase_AS_2"/>
</dbReference>
<dbReference type="EMBL" id="WUWG01000005">
    <property type="protein sequence ID" value="MXU66288.1"/>
    <property type="molecule type" value="Genomic_DNA"/>
</dbReference>
<dbReference type="GO" id="GO:0008360">
    <property type="term" value="P:regulation of cell shape"/>
    <property type="evidence" value="ECO:0007669"/>
    <property type="project" value="UniProtKB-KW"/>
</dbReference>
<keyword evidence="9" id="KW-1185">Reference proteome</keyword>
<keyword evidence="3 7" id="KW-0133">Cell shape</keyword>
<keyword evidence="6 7" id="KW-0961">Cell wall biogenesis/degradation</keyword>
<dbReference type="RefSeq" id="WP_160855636.1">
    <property type="nucleotide sequence ID" value="NZ_WUWG01000005.1"/>
</dbReference>
<evidence type="ECO:0000256" key="6">
    <source>
        <dbReference type="ARBA" id="ARBA00023316"/>
    </source>
</evidence>
<evidence type="ECO:0000313" key="8">
    <source>
        <dbReference type="EMBL" id="MXU66288.1"/>
    </source>
</evidence>
<dbReference type="PANTHER" id="PTHR21198:SF2">
    <property type="entry name" value="GLUTAMATE RACEMASE"/>
    <property type="match status" value="1"/>
</dbReference>
<evidence type="ECO:0000256" key="5">
    <source>
        <dbReference type="ARBA" id="ARBA00023235"/>
    </source>
</evidence>
<dbReference type="PROSITE" id="PS00923">
    <property type="entry name" value="ASP_GLU_RACEMASE_1"/>
    <property type="match status" value="1"/>
</dbReference>
<comment type="function">
    <text evidence="7">Provides the (R)-glutamate required for cell wall biosynthesis.</text>
</comment>
<dbReference type="HAMAP" id="MF_00258">
    <property type="entry name" value="Glu_racemase"/>
    <property type="match status" value="1"/>
</dbReference>
<keyword evidence="5 7" id="KW-0413">Isomerase</keyword>
<evidence type="ECO:0000256" key="2">
    <source>
        <dbReference type="ARBA" id="ARBA00013090"/>
    </source>
</evidence>
<protein>
    <recommendedName>
        <fullName evidence="2 7">Glutamate racemase</fullName>
        <ecNumber evidence="2 7">5.1.1.3</ecNumber>
    </recommendedName>
</protein>
<dbReference type="InterPro" id="IPR004391">
    <property type="entry name" value="Glu_race"/>
</dbReference>
<organism evidence="8 9">
    <name type="scientific">Oceanomicrobium pacificus</name>
    <dbReference type="NCBI Taxonomy" id="2692916"/>
    <lineage>
        <taxon>Bacteria</taxon>
        <taxon>Pseudomonadati</taxon>
        <taxon>Pseudomonadota</taxon>
        <taxon>Alphaproteobacteria</taxon>
        <taxon>Rhodobacterales</taxon>
        <taxon>Paracoccaceae</taxon>
        <taxon>Oceanomicrobium</taxon>
    </lineage>
</organism>
<dbReference type="EC" id="5.1.1.3" evidence="2 7"/>
<proteinExistence type="inferred from homology"/>
<comment type="similarity">
    <text evidence="7">Belongs to the aspartate/glutamate racemases family.</text>
</comment>
<dbReference type="GO" id="GO:0071555">
    <property type="term" value="P:cell wall organization"/>
    <property type="evidence" value="ECO:0007669"/>
    <property type="project" value="UniProtKB-KW"/>
</dbReference>
<feature type="active site" description="Proton donor/acceptor" evidence="7">
    <location>
        <position position="204"/>
    </location>
</feature>
<sequence>MSGGGGTPGAAPIGVFDSGLGGLSVLDALRAALPDQPFVYLGDNAMAPYGTRPAEEVHELTRAGCRRLFAAGCDLVILACNTASAVALHDLQTDWLRPPRRVLGVFVPMIEVLSGRAWGEDGPPRDLGARAVGLFATRATVRSNAFAREMRFRARGVTVTQVACEGLVDALEEGDRDKSERLVATHCRTLLETVTHPQTVVLGCTHYPLVSGIFARHLPPATEILSQPQIVARSLADYLQRHPRFAATGGGVTYLTSGDPHAVGAAAARFTGRDRSFAPA</sequence>
<dbReference type="UniPathway" id="UPA00219"/>
<keyword evidence="4 7" id="KW-0573">Peptidoglycan synthesis</keyword>
<accession>A0A6B0TXW2</accession>
<reference evidence="8 9" key="1">
    <citation type="submission" date="2019-12" db="EMBL/GenBank/DDBJ databases">
        <title>Strain KN286 was isolated from seawater, which was collected from Caroline Seamount in the tropical western Pacific.</title>
        <authorList>
            <person name="Wang Q."/>
        </authorList>
    </citation>
    <scope>NUCLEOTIDE SEQUENCE [LARGE SCALE GENOMIC DNA]</scope>
    <source>
        <strain evidence="8 9">KN286</strain>
    </source>
</reference>
<comment type="pathway">
    <text evidence="7">Cell wall biogenesis; peptidoglycan biosynthesis.</text>
</comment>
<name>A0A6B0TXW2_9RHOB</name>
<evidence type="ECO:0000313" key="9">
    <source>
        <dbReference type="Proteomes" id="UP000436016"/>
    </source>
</evidence>